<dbReference type="AlphaFoldDB" id="A0A1Q2L4Y2"/>
<organism evidence="1 2">
    <name type="scientific">Planococcus lenghuensis</name>
    <dbReference type="NCBI Taxonomy" id="2213202"/>
    <lineage>
        <taxon>Bacteria</taxon>
        <taxon>Bacillati</taxon>
        <taxon>Bacillota</taxon>
        <taxon>Bacilli</taxon>
        <taxon>Bacillales</taxon>
        <taxon>Caryophanaceae</taxon>
        <taxon>Planococcus</taxon>
    </lineage>
</organism>
<dbReference type="Proteomes" id="UP000188184">
    <property type="component" value="Plasmid unnamed1"/>
</dbReference>
<accession>A0A1Q2L4Y2</accession>
<protein>
    <submittedName>
        <fullName evidence="1">Uncharacterized protein</fullName>
    </submittedName>
</protein>
<geneLocation type="plasmid" evidence="1 2">
    <name>unnamed1</name>
</geneLocation>
<reference evidence="1 2" key="1">
    <citation type="submission" date="2017-02" db="EMBL/GenBank/DDBJ databases">
        <title>The complete genomic sequence of a novel cold adapted crude oil-degrading bacterium Planococcus qaidamina Y42.</title>
        <authorList>
            <person name="Yang R."/>
        </authorList>
    </citation>
    <scope>NUCLEOTIDE SEQUENCE [LARGE SCALE GENOMIC DNA]</scope>
    <source>
        <strain evidence="1 2">Y42</strain>
        <plasmid evidence="1 2">unnamed1</plasmid>
    </source>
</reference>
<name>A0A1Q2L4Y2_9BACL</name>
<keyword evidence="2" id="KW-1185">Reference proteome</keyword>
<sequence length="130" mass="15149">MKPPETTARQVGLLLDMEQNLDEEKYVFSKTRTINGGKEELVRDCLYDLKVSFKSCQTNRVALNTAELYFQPEEYELFLLMLIQHPHPLPSDYRQWLDERADVVCMHLEAIEPPEVFAARLGDTLQYIAQ</sequence>
<dbReference type="RefSeq" id="WP_077591283.1">
    <property type="nucleotide sequence ID" value="NZ_CP019641.1"/>
</dbReference>
<proteinExistence type="predicted"/>
<keyword evidence="1" id="KW-0614">Plasmid</keyword>
<evidence type="ECO:0000313" key="2">
    <source>
        <dbReference type="Proteomes" id="UP000188184"/>
    </source>
</evidence>
<evidence type="ECO:0000313" key="1">
    <source>
        <dbReference type="EMBL" id="AQQ55424.1"/>
    </source>
</evidence>
<dbReference type="KEGG" id="pmar:B0X71_19860"/>
<gene>
    <name evidence="1" type="ORF">B0X71_19860</name>
</gene>
<dbReference type="OrthoDB" id="4687120at2"/>
<dbReference type="EMBL" id="CP019641">
    <property type="protein sequence ID" value="AQQ55424.1"/>
    <property type="molecule type" value="Genomic_DNA"/>
</dbReference>